<feature type="non-terminal residue" evidence="1">
    <location>
        <position position="1"/>
    </location>
</feature>
<dbReference type="EMBL" id="UINC01160733">
    <property type="protein sequence ID" value="SVD59544.1"/>
    <property type="molecule type" value="Genomic_DNA"/>
</dbReference>
<gene>
    <name evidence="1" type="ORF">METZ01_LOCUS412398</name>
</gene>
<sequence>TFRTVSPYIYSAGRFFIAFIVPVVPTDL</sequence>
<reference evidence="1" key="1">
    <citation type="submission" date="2018-05" db="EMBL/GenBank/DDBJ databases">
        <authorList>
            <person name="Lanie J.A."/>
            <person name="Ng W.-L."/>
            <person name="Kazmierczak K.M."/>
            <person name="Andrzejewski T.M."/>
            <person name="Davidsen T.M."/>
            <person name="Wayne K.J."/>
            <person name="Tettelin H."/>
            <person name="Glass J.I."/>
            <person name="Rusch D."/>
            <person name="Podicherti R."/>
            <person name="Tsui H.-C.T."/>
            <person name="Winkler M.E."/>
        </authorList>
    </citation>
    <scope>NUCLEOTIDE SEQUENCE</scope>
</reference>
<accession>A0A382WLS9</accession>
<evidence type="ECO:0000313" key="1">
    <source>
        <dbReference type="EMBL" id="SVD59544.1"/>
    </source>
</evidence>
<dbReference type="AlphaFoldDB" id="A0A382WLS9"/>
<organism evidence="1">
    <name type="scientific">marine metagenome</name>
    <dbReference type="NCBI Taxonomy" id="408172"/>
    <lineage>
        <taxon>unclassified sequences</taxon>
        <taxon>metagenomes</taxon>
        <taxon>ecological metagenomes</taxon>
    </lineage>
</organism>
<proteinExistence type="predicted"/>
<name>A0A382WLS9_9ZZZZ</name>
<protein>
    <submittedName>
        <fullName evidence="1">Uncharacterized protein</fullName>
    </submittedName>
</protein>